<dbReference type="PANTHER" id="PTHR34799:SF2">
    <property type="entry name" value="OS07G0656300 PROTEIN"/>
    <property type="match status" value="1"/>
</dbReference>
<dbReference type="AlphaFoldDB" id="A0A9D4W636"/>
<feature type="non-terminal residue" evidence="2">
    <location>
        <position position="1"/>
    </location>
</feature>
<proteinExistence type="predicted"/>
<keyword evidence="3" id="KW-1185">Reference proteome</keyword>
<name>A0A9D4W636_PEA</name>
<gene>
    <name evidence="2" type="ORF">KIW84_062820</name>
</gene>
<sequence length="200" mass="21986">RFHSSSDYGVPGERKSISCKRFKASSVSTVSNRSSASSSVLIMDDSSDQSEEMKSYPVSFFSATHRYHQMKFKIARKIRSKVMWSSSSCSVDRKVKTCTTTKISPASASGEATSCLSTTSSSRSLRYANRSRSASGTENVIQRNTLPSVAKNRVKPVSGTPHLRRRSEAILKFLSHGGSSEVRIRQMLGDSPDTSKALRM</sequence>
<dbReference type="Pfam" id="PF25370">
    <property type="entry name" value="HTH_74"/>
    <property type="match status" value="1"/>
</dbReference>
<accession>A0A9D4W636</accession>
<dbReference type="InterPro" id="IPR057523">
    <property type="entry name" value="HTH_74"/>
</dbReference>
<evidence type="ECO:0000313" key="3">
    <source>
        <dbReference type="Proteomes" id="UP001058974"/>
    </source>
</evidence>
<dbReference type="EMBL" id="JAMSHJ010000006">
    <property type="protein sequence ID" value="KAI5396734.1"/>
    <property type="molecule type" value="Genomic_DNA"/>
</dbReference>
<feature type="domain" description="HTH three-helical bundle" evidence="1">
    <location>
        <begin position="160"/>
        <end position="200"/>
    </location>
</feature>
<evidence type="ECO:0000259" key="1">
    <source>
        <dbReference type="Pfam" id="PF25370"/>
    </source>
</evidence>
<dbReference type="PANTHER" id="PTHR34799">
    <property type="entry name" value="OS07G0656300 PROTEIN"/>
    <property type="match status" value="1"/>
</dbReference>
<reference evidence="2 3" key="1">
    <citation type="journal article" date="2022" name="Nat. Genet.">
        <title>Improved pea reference genome and pan-genome highlight genomic features and evolutionary characteristics.</title>
        <authorList>
            <person name="Yang T."/>
            <person name="Liu R."/>
            <person name="Luo Y."/>
            <person name="Hu S."/>
            <person name="Wang D."/>
            <person name="Wang C."/>
            <person name="Pandey M.K."/>
            <person name="Ge S."/>
            <person name="Xu Q."/>
            <person name="Li N."/>
            <person name="Li G."/>
            <person name="Huang Y."/>
            <person name="Saxena R.K."/>
            <person name="Ji Y."/>
            <person name="Li M."/>
            <person name="Yan X."/>
            <person name="He Y."/>
            <person name="Liu Y."/>
            <person name="Wang X."/>
            <person name="Xiang C."/>
            <person name="Varshney R.K."/>
            <person name="Ding H."/>
            <person name="Gao S."/>
            <person name="Zong X."/>
        </authorList>
    </citation>
    <scope>NUCLEOTIDE SEQUENCE [LARGE SCALE GENOMIC DNA]</scope>
    <source>
        <strain evidence="2 3">cv. Zhongwan 6</strain>
    </source>
</reference>
<evidence type="ECO:0000313" key="2">
    <source>
        <dbReference type="EMBL" id="KAI5396734.1"/>
    </source>
</evidence>
<protein>
    <recommendedName>
        <fullName evidence="1">HTH three-helical bundle domain-containing protein</fullName>
    </recommendedName>
</protein>
<dbReference type="Gramene" id="Psat06G0282000-T2">
    <property type="protein sequence ID" value="KAI5396734.1"/>
    <property type="gene ID" value="KIW84_062820"/>
</dbReference>
<dbReference type="Proteomes" id="UP001058974">
    <property type="component" value="Chromosome 6"/>
</dbReference>
<organism evidence="2 3">
    <name type="scientific">Pisum sativum</name>
    <name type="common">Garden pea</name>
    <name type="synonym">Lathyrus oleraceus</name>
    <dbReference type="NCBI Taxonomy" id="3888"/>
    <lineage>
        <taxon>Eukaryota</taxon>
        <taxon>Viridiplantae</taxon>
        <taxon>Streptophyta</taxon>
        <taxon>Embryophyta</taxon>
        <taxon>Tracheophyta</taxon>
        <taxon>Spermatophyta</taxon>
        <taxon>Magnoliopsida</taxon>
        <taxon>eudicotyledons</taxon>
        <taxon>Gunneridae</taxon>
        <taxon>Pentapetalae</taxon>
        <taxon>rosids</taxon>
        <taxon>fabids</taxon>
        <taxon>Fabales</taxon>
        <taxon>Fabaceae</taxon>
        <taxon>Papilionoideae</taxon>
        <taxon>50 kb inversion clade</taxon>
        <taxon>NPAAA clade</taxon>
        <taxon>Hologalegina</taxon>
        <taxon>IRL clade</taxon>
        <taxon>Fabeae</taxon>
        <taxon>Lathyrus</taxon>
    </lineage>
</organism>
<comment type="caution">
    <text evidence="2">The sequence shown here is derived from an EMBL/GenBank/DDBJ whole genome shotgun (WGS) entry which is preliminary data.</text>
</comment>